<feature type="chain" id="PRO_5042148836" description="DUF732 domain-containing protein" evidence="1">
    <location>
        <begin position="23"/>
        <end position="113"/>
    </location>
</feature>
<evidence type="ECO:0000313" key="3">
    <source>
        <dbReference type="EMBL" id="BBY16957.1"/>
    </source>
</evidence>
<sequence>MIAGWVSAMIAAPITLAPSALADRDTDFATELHGFGIYGQRDYNAWLAKITCKRLTVGLDADATESAAFLSGNLARTTSAEQVWQFLGSGLRLYCPEHLGKLTAMSSSHTEVP</sequence>
<dbReference type="AlphaFoldDB" id="A0AAD1INZ2"/>
<proteinExistence type="predicted"/>
<dbReference type="Pfam" id="PF05305">
    <property type="entry name" value="DUF732"/>
    <property type="match status" value="1"/>
</dbReference>
<dbReference type="EMBL" id="AP022586">
    <property type="protein sequence ID" value="BBY16957.1"/>
    <property type="molecule type" value="Genomic_DNA"/>
</dbReference>
<evidence type="ECO:0000256" key="1">
    <source>
        <dbReference type="SAM" id="SignalP"/>
    </source>
</evidence>
<name>A0AAD1INZ2_9MYCO</name>
<protein>
    <recommendedName>
        <fullName evidence="2">DUF732 domain-containing protein</fullName>
    </recommendedName>
</protein>
<feature type="signal peptide" evidence="1">
    <location>
        <begin position="1"/>
        <end position="22"/>
    </location>
</feature>
<evidence type="ECO:0000259" key="2">
    <source>
        <dbReference type="Pfam" id="PF05305"/>
    </source>
</evidence>
<evidence type="ECO:0000313" key="4">
    <source>
        <dbReference type="Proteomes" id="UP000466607"/>
    </source>
</evidence>
<accession>A0AAD1INZ2</accession>
<gene>
    <name evidence="3" type="ORF">MLIT_25490</name>
</gene>
<dbReference type="Proteomes" id="UP000466607">
    <property type="component" value="Chromosome"/>
</dbReference>
<feature type="domain" description="DUF732" evidence="2">
    <location>
        <begin position="25"/>
        <end position="97"/>
    </location>
</feature>
<keyword evidence="1" id="KW-0732">Signal</keyword>
<keyword evidence="4" id="KW-1185">Reference proteome</keyword>
<dbReference type="InterPro" id="IPR007969">
    <property type="entry name" value="DUF732"/>
</dbReference>
<organism evidence="3 4">
    <name type="scientific">Mycolicibacterium litorale</name>
    <dbReference type="NCBI Taxonomy" id="758802"/>
    <lineage>
        <taxon>Bacteria</taxon>
        <taxon>Bacillati</taxon>
        <taxon>Actinomycetota</taxon>
        <taxon>Actinomycetes</taxon>
        <taxon>Mycobacteriales</taxon>
        <taxon>Mycobacteriaceae</taxon>
        <taxon>Mycolicibacterium</taxon>
    </lineage>
</organism>
<reference evidence="3 4" key="1">
    <citation type="journal article" date="2019" name="Emerg. Microbes Infect.">
        <title>Comprehensive subspecies identification of 175 nontuberculous mycobacteria species based on 7547 genomic profiles.</title>
        <authorList>
            <person name="Matsumoto Y."/>
            <person name="Kinjo T."/>
            <person name="Motooka D."/>
            <person name="Nabeya D."/>
            <person name="Jung N."/>
            <person name="Uechi K."/>
            <person name="Horii T."/>
            <person name="Iida T."/>
            <person name="Fujita J."/>
            <person name="Nakamura S."/>
        </authorList>
    </citation>
    <scope>NUCLEOTIDE SEQUENCE [LARGE SCALE GENOMIC DNA]</scope>
    <source>
        <strain evidence="3 4">JCM 17423</strain>
    </source>
</reference>